<dbReference type="InterPro" id="IPR033121">
    <property type="entry name" value="PEPTIDASE_A1"/>
</dbReference>
<dbReference type="PANTHER" id="PTHR47966">
    <property type="entry name" value="BETA-SITE APP-CLEAVING ENZYME, ISOFORM A-RELATED"/>
    <property type="match status" value="1"/>
</dbReference>
<reference evidence="10" key="1">
    <citation type="submission" date="2020-05" db="EMBL/GenBank/DDBJ databases">
        <title>Mycena genomes resolve the evolution of fungal bioluminescence.</title>
        <authorList>
            <person name="Tsai I.J."/>
        </authorList>
    </citation>
    <scope>NUCLEOTIDE SEQUENCE</scope>
    <source>
        <strain evidence="10">160909Yilan</strain>
    </source>
</reference>
<keyword evidence="7" id="KW-0472">Membrane</keyword>
<evidence type="ECO:0000259" key="9">
    <source>
        <dbReference type="PROSITE" id="PS51767"/>
    </source>
</evidence>
<name>A0A8H7D572_9AGAR</name>
<dbReference type="PANTHER" id="PTHR47966:SF57">
    <property type="entry name" value="PEPTIDASE A1 DOMAIN-CONTAINING PROTEIN"/>
    <property type="match status" value="1"/>
</dbReference>
<evidence type="ECO:0000313" key="11">
    <source>
        <dbReference type="Proteomes" id="UP000623467"/>
    </source>
</evidence>
<proteinExistence type="inferred from homology"/>
<dbReference type="GO" id="GO:0004190">
    <property type="term" value="F:aspartic-type endopeptidase activity"/>
    <property type="evidence" value="ECO:0007669"/>
    <property type="project" value="UniProtKB-KW"/>
</dbReference>
<evidence type="ECO:0000256" key="3">
    <source>
        <dbReference type="PIRSR" id="PIRSR601461-1"/>
    </source>
</evidence>
<keyword evidence="8" id="KW-0732">Signal</keyword>
<keyword evidence="11" id="KW-1185">Reference proteome</keyword>
<evidence type="ECO:0000313" key="10">
    <source>
        <dbReference type="EMBL" id="KAF7359351.1"/>
    </source>
</evidence>
<dbReference type="AlphaFoldDB" id="A0A8H7D572"/>
<keyword evidence="4" id="KW-1015">Disulfide bond</keyword>
<dbReference type="OrthoDB" id="15189at2759"/>
<sequence>MYPRWRILRVLAGLAELSIVSTQELPLLRVPGRAPRRLVPGRVGQALSNNNIALENIQQYTYVLPATIGRQYFEFIWDTGSSDLWVVDTSCQQGDCTSVPRYSQQLSDTLISTEQPFKLSYLTGNVEGEVIHDTVRLGEYQVQSQALATVYQVADLDLASTATSGIAGFCFPASAAIPATVGPTLLENLLSAFPPDQQFFAFLLPRDGSTGSLTLGTLDPTLAPDPTLINYSPVIRTGSEYDYWKLPLQHLTVDGQPFPISPSRVPGAATPICVLDTGTTLILGPTEDVKAFYAPFGAAARNDPVNGYQIRCTRAVPVALILGGHEYPLHPADVAWAEGAQDGWCTGGLQANDNVNAGDWLCGDTFLRNVLAVHKYSTTQPSIGLLSVTNITIAMQEFRAERGEDVADGDTVGQDDSDVAPMEDGNDGWDTTVGYVKRWEHHPNGKAARMFGAAAGSLGFVVGGITAAGWRFWRGV</sequence>
<dbReference type="PROSITE" id="PS00141">
    <property type="entry name" value="ASP_PROTEASE"/>
    <property type="match status" value="1"/>
</dbReference>
<accession>A0A8H7D572</accession>
<evidence type="ECO:0000256" key="8">
    <source>
        <dbReference type="SAM" id="SignalP"/>
    </source>
</evidence>
<evidence type="ECO:0000256" key="6">
    <source>
        <dbReference type="SAM" id="MobiDB-lite"/>
    </source>
</evidence>
<dbReference type="InterPro" id="IPR034164">
    <property type="entry name" value="Pepsin-like_dom"/>
</dbReference>
<evidence type="ECO:0000256" key="4">
    <source>
        <dbReference type="PIRSR" id="PIRSR601461-2"/>
    </source>
</evidence>
<feature type="active site" evidence="3">
    <location>
        <position position="78"/>
    </location>
</feature>
<feature type="transmembrane region" description="Helical" evidence="7">
    <location>
        <begin position="450"/>
        <end position="473"/>
    </location>
</feature>
<keyword evidence="7" id="KW-1133">Transmembrane helix</keyword>
<dbReference type="CDD" id="cd05471">
    <property type="entry name" value="pepsin_like"/>
    <property type="match status" value="1"/>
</dbReference>
<feature type="domain" description="Peptidase A1" evidence="9">
    <location>
        <begin position="62"/>
        <end position="386"/>
    </location>
</feature>
<dbReference type="InterPro" id="IPR021109">
    <property type="entry name" value="Peptidase_aspartic_dom_sf"/>
</dbReference>
<feature type="chain" id="PRO_5034354654" evidence="8">
    <location>
        <begin position="23"/>
        <end position="476"/>
    </location>
</feature>
<comment type="similarity">
    <text evidence="1 5">Belongs to the peptidase A1 family.</text>
</comment>
<comment type="caution">
    <text evidence="10">The sequence shown here is derived from an EMBL/GenBank/DDBJ whole genome shotgun (WGS) entry which is preliminary data.</text>
</comment>
<evidence type="ECO:0000256" key="1">
    <source>
        <dbReference type="ARBA" id="ARBA00007447"/>
    </source>
</evidence>
<dbReference type="PROSITE" id="PS51767">
    <property type="entry name" value="PEPTIDASE_A1"/>
    <property type="match status" value="1"/>
</dbReference>
<feature type="region of interest" description="Disordered" evidence="6">
    <location>
        <begin position="404"/>
        <end position="426"/>
    </location>
</feature>
<dbReference type="InterPro" id="IPR001461">
    <property type="entry name" value="Aspartic_peptidase_A1"/>
</dbReference>
<keyword evidence="2 5" id="KW-0064">Aspartyl protease</keyword>
<dbReference type="PRINTS" id="PR00792">
    <property type="entry name" value="PEPSIN"/>
</dbReference>
<dbReference type="Pfam" id="PF00026">
    <property type="entry name" value="Asp"/>
    <property type="match status" value="1"/>
</dbReference>
<dbReference type="GO" id="GO:0006508">
    <property type="term" value="P:proteolysis"/>
    <property type="evidence" value="ECO:0007669"/>
    <property type="project" value="UniProtKB-KW"/>
</dbReference>
<feature type="active site" evidence="3">
    <location>
        <position position="276"/>
    </location>
</feature>
<dbReference type="EMBL" id="JACAZH010000009">
    <property type="protein sequence ID" value="KAF7359351.1"/>
    <property type="molecule type" value="Genomic_DNA"/>
</dbReference>
<keyword evidence="5" id="KW-0378">Hydrolase</keyword>
<evidence type="ECO:0000256" key="2">
    <source>
        <dbReference type="ARBA" id="ARBA00022750"/>
    </source>
</evidence>
<evidence type="ECO:0000256" key="5">
    <source>
        <dbReference type="RuleBase" id="RU000454"/>
    </source>
</evidence>
<protein>
    <submittedName>
        <fullName evidence="10">Peptidase A1 domain-containing protein</fullName>
    </submittedName>
</protein>
<gene>
    <name evidence="10" type="ORF">MSAN_01277600</name>
</gene>
<dbReference type="SUPFAM" id="SSF50630">
    <property type="entry name" value="Acid proteases"/>
    <property type="match status" value="1"/>
</dbReference>
<dbReference type="Gene3D" id="2.40.70.10">
    <property type="entry name" value="Acid Proteases"/>
    <property type="match status" value="2"/>
</dbReference>
<keyword evidence="5" id="KW-0645">Protease</keyword>
<dbReference type="Proteomes" id="UP000623467">
    <property type="component" value="Unassembled WGS sequence"/>
</dbReference>
<dbReference type="InterPro" id="IPR001969">
    <property type="entry name" value="Aspartic_peptidase_AS"/>
</dbReference>
<evidence type="ECO:0000256" key="7">
    <source>
        <dbReference type="SAM" id="Phobius"/>
    </source>
</evidence>
<feature type="disulfide bond" evidence="4">
    <location>
        <begin position="91"/>
        <end position="96"/>
    </location>
</feature>
<organism evidence="10 11">
    <name type="scientific">Mycena sanguinolenta</name>
    <dbReference type="NCBI Taxonomy" id="230812"/>
    <lineage>
        <taxon>Eukaryota</taxon>
        <taxon>Fungi</taxon>
        <taxon>Dikarya</taxon>
        <taxon>Basidiomycota</taxon>
        <taxon>Agaricomycotina</taxon>
        <taxon>Agaricomycetes</taxon>
        <taxon>Agaricomycetidae</taxon>
        <taxon>Agaricales</taxon>
        <taxon>Marasmiineae</taxon>
        <taxon>Mycenaceae</taxon>
        <taxon>Mycena</taxon>
    </lineage>
</organism>
<feature type="signal peptide" evidence="8">
    <location>
        <begin position="1"/>
        <end position="22"/>
    </location>
</feature>
<keyword evidence="7" id="KW-0812">Transmembrane</keyword>